<dbReference type="Gene3D" id="3.40.50.150">
    <property type="entry name" value="Vaccinia Virus protein VP39"/>
    <property type="match status" value="1"/>
</dbReference>
<evidence type="ECO:0000313" key="2">
    <source>
        <dbReference type="EMBL" id="GAA3509875.1"/>
    </source>
</evidence>
<proteinExistence type="predicted"/>
<protein>
    <recommendedName>
        <fullName evidence="1">Methyltransferase type 11 domain-containing protein</fullName>
    </recommendedName>
</protein>
<gene>
    <name evidence="2" type="ORF">GCM10022262_36910</name>
</gene>
<dbReference type="CDD" id="cd02440">
    <property type="entry name" value="AdoMet_MTases"/>
    <property type="match status" value="1"/>
</dbReference>
<keyword evidence="3" id="KW-1185">Reference proteome</keyword>
<dbReference type="Pfam" id="PF08241">
    <property type="entry name" value="Methyltransf_11"/>
    <property type="match status" value="1"/>
</dbReference>
<comment type="caution">
    <text evidence="2">The sequence shown here is derived from an EMBL/GenBank/DDBJ whole genome shotgun (WGS) entry which is preliminary data.</text>
</comment>
<dbReference type="EMBL" id="BAABBA010000026">
    <property type="protein sequence ID" value="GAA3509875.1"/>
    <property type="molecule type" value="Genomic_DNA"/>
</dbReference>
<reference evidence="3" key="1">
    <citation type="journal article" date="2019" name="Int. J. Syst. Evol. Microbiol.">
        <title>The Global Catalogue of Microorganisms (GCM) 10K type strain sequencing project: providing services to taxonomists for standard genome sequencing and annotation.</title>
        <authorList>
            <consortium name="The Broad Institute Genomics Platform"/>
            <consortium name="The Broad Institute Genome Sequencing Center for Infectious Disease"/>
            <person name="Wu L."/>
            <person name="Ma J."/>
        </authorList>
    </citation>
    <scope>NUCLEOTIDE SEQUENCE [LARGE SCALE GENOMIC DNA]</scope>
    <source>
        <strain evidence="3">JCM 17459</strain>
    </source>
</reference>
<evidence type="ECO:0000259" key="1">
    <source>
        <dbReference type="Pfam" id="PF08241"/>
    </source>
</evidence>
<dbReference type="SUPFAM" id="SSF53335">
    <property type="entry name" value="S-adenosyl-L-methionine-dependent methyltransferases"/>
    <property type="match status" value="1"/>
</dbReference>
<dbReference type="SUPFAM" id="SSF56112">
    <property type="entry name" value="Protein kinase-like (PK-like)"/>
    <property type="match status" value="1"/>
</dbReference>
<dbReference type="InterPro" id="IPR013216">
    <property type="entry name" value="Methyltransf_11"/>
</dbReference>
<feature type="domain" description="Methyltransferase type 11" evidence="1">
    <location>
        <begin position="73"/>
        <end position="175"/>
    </location>
</feature>
<dbReference type="InterPro" id="IPR029063">
    <property type="entry name" value="SAM-dependent_MTases_sf"/>
</dbReference>
<evidence type="ECO:0000313" key="3">
    <source>
        <dbReference type="Proteomes" id="UP001499841"/>
    </source>
</evidence>
<organism evidence="2 3">
    <name type="scientific">Georgenia daeguensis</name>
    <dbReference type="NCBI Taxonomy" id="908355"/>
    <lineage>
        <taxon>Bacteria</taxon>
        <taxon>Bacillati</taxon>
        <taxon>Actinomycetota</taxon>
        <taxon>Actinomycetes</taxon>
        <taxon>Micrococcales</taxon>
        <taxon>Bogoriellaceae</taxon>
        <taxon>Georgenia</taxon>
    </lineage>
</organism>
<name>A0ABP6UNR3_9MICO</name>
<dbReference type="InterPro" id="IPR011009">
    <property type="entry name" value="Kinase-like_dom_sf"/>
</dbReference>
<sequence length="578" mass="62056">MGILRLAEGDEPWEDVPEQVRAAALRATSADALVEQMVDGDQPWPGDVRRRLLHPAGGAAATLVPLTPGAAVLDLGTGWSTLARALSTFGAEVTSADWVYARLRLETLLNDAPAGRAVHLDLGRALPWPDRTFDAVFVDTAEIRRLLGNRADADAVLSRVLAEVRRVLGDDGVAVVGTHNRLSDLPGEIRPAGRRRAGAREVRAALRSPWDDGPLRAAGLRPARVIAALPRRDAWRWMVPQERLREHLRAQLPPSSLRRRAVRAAAAAGGARWLARDYYVLARTAHDGATPRTLGEVLAGTSEQPAPVTMALSDARVAVLGSRDFVKVPLSAEQQEQVVAEVRKTHEAAGTALGAFTLEGARVEHWGAVPYAVYPLVRSRGSSDLHAARAALQGVLGEVGGGEMALLRETAFWARLVSPRGQADAAGAHAHAVRDHVLATCADARVPVGATHGDLHAGNVLLPATGGPQLVDWNRFETNNPLLLDGVFAAAEEFRAAHRATFAEALLAFVDGTMGGRTAERARALLGDLRPLEAAAVVFLDRAMTYGQPRPRYRPWTLPPLRRTGEALAARLAQPQER</sequence>
<dbReference type="Proteomes" id="UP001499841">
    <property type="component" value="Unassembled WGS sequence"/>
</dbReference>
<accession>A0ABP6UNR3</accession>